<dbReference type="WBParaSite" id="PDA_v2.g649.t1">
    <property type="protein sequence ID" value="PDA_v2.g649.t1"/>
    <property type="gene ID" value="PDA_v2.g649"/>
</dbReference>
<protein>
    <submittedName>
        <fullName evidence="4">Uncharacterized protein</fullName>
    </submittedName>
</protein>
<dbReference type="Proteomes" id="UP000887578">
    <property type="component" value="Unplaced"/>
</dbReference>
<reference evidence="4" key="1">
    <citation type="submission" date="2022-11" db="UniProtKB">
        <authorList>
            <consortium name="WormBaseParasite"/>
        </authorList>
    </citation>
    <scope>IDENTIFICATION</scope>
</reference>
<name>A0A914QRX7_9BILA</name>
<feature type="region of interest" description="Disordered" evidence="1">
    <location>
        <begin position="64"/>
        <end position="90"/>
    </location>
</feature>
<accession>A0A914QRX7</accession>
<keyword evidence="3" id="KW-1185">Reference proteome</keyword>
<evidence type="ECO:0000313" key="3">
    <source>
        <dbReference type="Proteomes" id="UP000887578"/>
    </source>
</evidence>
<organism evidence="3 4">
    <name type="scientific">Panagrolaimus davidi</name>
    <dbReference type="NCBI Taxonomy" id="227884"/>
    <lineage>
        <taxon>Eukaryota</taxon>
        <taxon>Metazoa</taxon>
        <taxon>Ecdysozoa</taxon>
        <taxon>Nematoda</taxon>
        <taxon>Chromadorea</taxon>
        <taxon>Rhabditida</taxon>
        <taxon>Tylenchina</taxon>
        <taxon>Panagrolaimomorpha</taxon>
        <taxon>Panagrolaimoidea</taxon>
        <taxon>Panagrolaimidae</taxon>
        <taxon>Panagrolaimus</taxon>
    </lineage>
</organism>
<keyword evidence="2" id="KW-0472">Membrane</keyword>
<keyword evidence="2" id="KW-1133">Transmembrane helix</keyword>
<evidence type="ECO:0000256" key="1">
    <source>
        <dbReference type="SAM" id="MobiDB-lite"/>
    </source>
</evidence>
<sequence>MIGHYYRYYASASIATISQNDIYQILLNLEEVFLAIFLIVSCCLMLQLIAFYYVYVTYHHVQHRSTPVSPPSYEASRENSNVKKRPQFSA</sequence>
<evidence type="ECO:0000256" key="2">
    <source>
        <dbReference type="SAM" id="Phobius"/>
    </source>
</evidence>
<evidence type="ECO:0000313" key="4">
    <source>
        <dbReference type="WBParaSite" id="PDA_v2.g649.t1"/>
    </source>
</evidence>
<dbReference type="AlphaFoldDB" id="A0A914QRX7"/>
<feature type="transmembrane region" description="Helical" evidence="2">
    <location>
        <begin position="32"/>
        <end position="55"/>
    </location>
</feature>
<keyword evidence="2" id="KW-0812">Transmembrane</keyword>
<proteinExistence type="predicted"/>